<keyword evidence="3" id="KW-1185">Reference proteome</keyword>
<accession>A0ABR1IPT3</accession>
<proteinExistence type="predicted"/>
<evidence type="ECO:0000313" key="2">
    <source>
        <dbReference type="EMBL" id="KAK7435290.1"/>
    </source>
</evidence>
<sequence>MADDEPPSFFITGKAERDALLKSGVPEKYLSHVIATRRRVRCKMRKQANNARYYQRTKEKRVQKAQESNARRRKAYIELNDEEKKIVQEQHRYSQQGYRRRNKDLLAQKERERRARHKQERFTSALSDTNSGAWDNSSAKMIDRPQTNDGEIVEYPRPWLIGEEIGEGESWEWVKTGEEPKYYERYVV</sequence>
<comment type="caution">
    <text evidence="2">The sequence shown here is derived from an EMBL/GenBank/DDBJ whole genome shotgun (WGS) entry which is preliminary data.</text>
</comment>
<name>A0ABR1IPT3_9AGAR</name>
<protein>
    <recommendedName>
        <fullName evidence="4">BZIP domain-containing protein</fullName>
    </recommendedName>
</protein>
<evidence type="ECO:0000313" key="3">
    <source>
        <dbReference type="Proteomes" id="UP001498398"/>
    </source>
</evidence>
<organism evidence="2 3">
    <name type="scientific">Marasmiellus scandens</name>
    <dbReference type="NCBI Taxonomy" id="2682957"/>
    <lineage>
        <taxon>Eukaryota</taxon>
        <taxon>Fungi</taxon>
        <taxon>Dikarya</taxon>
        <taxon>Basidiomycota</taxon>
        <taxon>Agaricomycotina</taxon>
        <taxon>Agaricomycetes</taxon>
        <taxon>Agaricomycetidae</taxon>
        <taxon>Agaricales</taxon>
        <taxon>Marasmiineae</taxon>
        <taxon>Omphalotaceae</taxon>
        <taxon>Marasmiellus</taxon>
    </lineage>
</organism>
<dbReference type="EMBL" id="JBANRG010000109">
    <property type="protein sequence ID" value="KAK7435290.1"/>
    <property type="molecule type" value="Genomic_DNA"/>
</dbReference>
<evidence type="ECO:0000256" key="1">
    <source>
        <dbReference type="SAM" id="MobiDB-lite"/>
    </source>
</evidence>
<gene>
    <name evidence="2" type="ORF">VKT23_019735</name>
</gene>
<evidence type="ECO:0008006" key="4">
    <source>
        <dbReference type="Google" id="ProtNLM"/>
    </source>
</evidence>
<reference evidence="2 3" key="1">
    <citation type="submission" date="2024-01" db="EMBL/GenBank/DDBJ databases">
        <title>A draft genome for the cacao thread blight pathogen Marasmiellus scandens.</title>
        <authorList>
            <person name="Baruah I.K."/>
            <person name="Leung J."/>
            <person name="Bukari Y."/>
            <person name="Amoako-Attah I."/>
            <person name="Meinhardt L.W."/>
            <person name="Bailey B.A."/>
            <person name="Cohen S.P."/>
        </authorList>
    </citation>
    <scope>NUCLEOTIDE SEQUENCE [LARGE SCALE GENOMIC DNA]</scope>
    <source>
        <strain evidence="2 3">GH-19</strain>
    </source>
</reference>
<feature type="region of interest" description="Disordered" evidence="1">
    <location>
        <begin position="113"/>
        <end position="144"/>
    </location>
</feature>
<dbReference type="Proteomes" id="UP001498398">
    <property type="component" value="Unassembled WGS sequence"/>
</dbReference>
<feature type="compositionally biased region" description="Polar residues" evidence="1">
    <location>
        <begin position="122"/>
        <end position="144"/>
    </location>
</feature>